<dbReference type="EMBL" id="JAJSOF020000039">
    <property type="protein sequence ID" value="KAJ4426936.1"/>
    <property type="molecule type" value="Genomic_DNA"/>
</dbReference>
<evidence type="ECO:0000313" key="3">
    <source>
        <dbReference type="EMBL" id="KAJ4426936.1"/>
    </source>
</evidence>
<proteinExistence type="predicted"/>
<keyword evidence="4" id="KW-1185">Reference proteome</keyword>
<evidence type="ECO:0000313" key="4">
    <source>
        <dbReference type="Proteomes" id="UP001148838"/>
    </source>
</evidence>
<name>A0ABQ8RZK3_PERAM</name>
<evidence type="ECO:0000256" key="1">
    <source>
        <dbReference type="SAM" id="Coils"/>
    </source>
</evidence>
<feature type="region of interest" description="Disordered" evidence="2">
    <location>
        <begin position="93"/>
        <end position="115"/>
    </location>
</feature>
<accession>A0ABQ8RZK3</accession>
<organism evidence="3 4">
    <name type="scientific">Periplaneta americana</name>
    <name type="common">American cockroach</name>
    <name type="synonym">Blatta americana</name>
    <dbReference type="NCBI Taxonomy" id="6978"/>
    <lineage>
        <taxon>Eukaryota</taxon>
        <taxon>Metazoa</taxon>
        <taxon>Ecdysozoa</taxon>
        <taxon>Arthropoda</taxon>
        <taxon>Hexapoda</taxon>
        <taxon>Insecta</taxon>
        <taxon>Pterygota</taxon>
        <taxon>Neoptera</taxon>
        <taxon>Polyneoptera</taxon>
        <taxon>Dictyoptera</taxon>
        <taxon>Blattodea</taxon>
        <taxon>Blattoidea</taxon>
        <taxon>Blattidae</taxon>
        <taxon>Blattinae</taxon>
        <taxon>Periplaneta</taxon>
    </lineage>
</organism>
<protein>
    <submittedName>
        <fullName evidence="3">Uncharacterized protein</fullName>
    </submittedName>
</protein>
<dbReference type="Proteomes" id="UP001148838">
    <property type="component" value="Unassembled WGS sequence"/>
</dbReference>
<gene>
    <name evidence="3" type="ORF">ANN_26735</name>
</gene>
<sequence>MSPCDYDLFTEVKEPLRGTRYNTRDELIRAKGRSIRNINKDGRADGVRRLPNIWQKVINKVGENIKVKTRRILKRNETINLYKNISTDENPKITMVRPHSTSRTDEFPQENNGKESKIAKDRTVRPVPAPTPTRALDAGELVLPDIAAAKHVASTSGLPRSTAAISAATSIIELSQRQCLHFIVLQHNTPYIMMAKFETEQDMRELETRVQLKKPLTYERRKKLSDVEQELEELKLVYHDQEKSVNLLKIEREAATEEIIKWQVATINKLKKRDGAINILKVWSFIQHREFGV</sequence>
<feature type="coiled-coil region" evidence="1">
    <location>
        <begin position="224"/>
        <end position="258"/>
    </location>
</feature>
<dbReference type="InterPro" id="IPR036397">
    <property type="entry name" value="RNaseH_sf"/>
</dbReference>
<comment type="caution">
    <text evidence="3">The sequence shown here is derived from an EMBL/GenBank/DDBJ whole genome shotgun (WGS) entry which is preliminary data.</text>
</comment>
<keyword evidence="1" id="KW-0175">Coiled coil</keyword>
<feature type="compositionally biased region" description="Basic and acidic residues" evidence="2">
    <location>
        <begin position="102"/>
        <end position="115"/>
    </location>
</feature>
<dbReference type="Gene3D" id="3.30.420.10">
    <property type="entry name" value="Ribonuclease H-like superfamily/Ribonuclease H"/>
    <property type="match status" value="1"/>
</dbReference>
<evidence type="ECO:0000256" key="2">
    <source>
        <dbReference type="SAM" id="MobiDB-lite"/>
    </source>
</evidence>
<reference evidence="3 4" key="1">
    <citation type="journal article" date="2022" name="Allergy">
        <title>Genome assembly and annotation of Periplaneta americana reveal a comprehensive cockroach allergen profile.</title>
        <authorList>
            <person name="Wang L."/>
            <person name="Xiong Q."/>
            <person name="Saelim N."/>
            <person name="Wang L."/>
            <person name="Nong W."/>
            <person name="Wan A.T."/>
            <person name="Shi M."/>
            <person name="Liu X."/>
            <person name="Cao Q."/>
            <person name="Hui J.H.L."/>
            <person name="Sookrung N."/>
            <person name="Leung T.F."/>
            <person name="Tungtrongchitr A."/>
            <person name="Tsui S.K.W."/>
        </authorList>
    </citation>
    <scope>NUCLEOTIDE SEQUENCE [LARGE SCALE GENOMIC DNA]</scope>
    <source>
        <strain evidence="3">PWHHKU_190912</strain>
    </source>
</reference>